<organism evidence="1 2">
    <name type="scientific">Rhabditophanes sp. KR3021</name>
    <dbReference type="NCBI Taxonomy" id="114890"/>
    <lineage>
        <taxon>Eukaryota</taxon>
        <taxon>Metazoa</taxon>
        <taxon>Ecdysozoa</taxon>
        <taxon>Nematoda</taxon>
        <taxon>Chromadorea</taxon>
        <taxon>Rhabditida</taxon>
        <taxon>Tylenchina</taxon>
        <taxon>Panagrolaimomorpha</taxon>
        <taxon>Strongyloidoidea</taxon>
        <taxon>Alloionematidae</taxon>
        <taxon>Rhabditophanes</taxon>
    </lineage>
</organism>
<evidence type="ECO:0000313" key="1">
    <source>
        <dbReference type="Proteomes" id="UP000095286"/>
    </source>
</evidence>
<accession>A0AC35U8J2</accession>
<dbReference type="WBParaSite" id="RSKR_0000857900.1">
    <property type="protein sequence ID" value="RSKR_0000857900.1"/>
    <property type="gene ID" value="RSKR_0000857900"/>
</dbReference>
<evidence type="ECO:0000313" key="2">
    <source>
        <dbReference type="WBParaSite" id="RSKR_0000857900.1"/>
    </source>
</evidence>
<proteinExistence type="predicted"/>
<protein>
    <submittedName>
        <fullName evidence="2">Uncharacterized protein</fullName>
    </submittedName>
</protein>
<dbReference type="Proteomes" id="UP000095286">
    <property type="component" value="Unplaced"/>
</dbReference>
<sequence length="296" mass="33463">MALIYASAVNKRINSGGISGCGQKLKKKNSLQSSSQPRFFEDIFDDRNRIIAASHSRQRSNEEKLLLNDDVSTNHKCQFRSTSVNKDTQVTGEPANLLGHRRLRESCSSSSSSRNCSRDSRENSKCPNGMSHSVRVKRSKTSGCDSKHSVVASYSGKSSLPEQTLCRKISHPIMFCYEDANDNIRNLHNASLKSVFKTEYSPRRPQSTVHKNLSQDFAGIIPNKPIQKKLPKSNTEKRLFTLDSSPKDSRIRSSSYDSHDHPDINDVIVSDSYIFIEKSETSAFQKIKNKFRKWKL</sequence>
<reference evidence="2" key="1">
    <citation type="submission" date="2016-11" db="UniProtKB">
        <authorList>
            <consortium name="WormBaseParasite"/>
        </authorList>
    </citation>
    <scope>IDENTIFICATION</scope>
    <source>
        <strain evidence="2">KR3021</strain>
    </source>
</reference>
<name>A0AC35U8J2_9BILA</name>